<dbReference type="AlphaFoldDB" id="A0A239N0P2"/>
<sequence length="386" mass="40273">MTHDLTLGDNRTQLYLGFDSSCSTCSAIARNVQRDTGSVVEVLPLTNQHMARWREDVFGDSAPWLPTLIRVSGGKVEGWTGWKIGPVLGRALGPKTAWQVLASLGSQQLDRSNGAERTGARTALTHTKSRRVFFKVLAGTVGAIAGAGMLAGRAAPAFAAPGQGDLSGSTPRTLTGTELADAAKRQLESADALNVLGSAPTTLQAGTERLKNFSLDSPDELERGGQVVDLDDGIRHTWTYVYSREDGIALYTQDFTSPVGDVGSASFLVRISDTTGQASDATFLILEQSINGAIPTLIPDDADIARAADPCGGCNGICQITGNQLRSSCQVESQLGCILGAAGCALCISCSSTVVCVGCVLTSCGGAVLSCCGRSEPACHRCVRVC</sequence>
<organism evidence="1 2">
    <name type="scientific">Rhodococcoides kyotonense</name>
    <dbReference type="NCBI Taxonomy" id="398843"/>
    <lineage>
        <taxon>Bacteria</taxon>
        <taxon>Bacillati</taxon>
        <taxon>Actinomycetota</taxon>
        <taxon>Actinomycetes</taxon>
        <taxon>Mycobacteriales</taxon>
        <taxon>Nocardiaceae</taxon>
        <taxon>Rhodococcoides</taxon>
    </lineage>
</organism>
<name>A0A239N0P2_9NOCA</name>
<dbReference type="Proteomes" id="UP000198327">
    <property type="component" value="Unassembled WGS sequence"/>
</dbReference>
<accession>A0A239N0P2</accession>
<evidence type="ECO:0000313" key="2">
    <source>
        <dbReference type="Proteomes" id="UP000198327"/>
    </source>
</evidence>
<proteinExistence type="predicted"/>
<reference evidence="2" key="1">
    <citation type="submission" date="2017-06" db="EMBL/GenBank/DDBJ databases">
        <authorList>
            <person name="Varghese N."/>
            <person name="Submissions S."/>
        </authorList>
    </citation>
    <scope>NUCLEOTIDE SEQUENCE [LARGE SCALE GENOMIC DNA]</scope>
    <source>
        <strain evidence="2">JCM 23211</strain>
    </source>
</reference>
<gene>
    <name evidence="1" type="ORF">SAMN05421642_1253</name>
</gene>
<evidence type="ECO:0000313" key="1">
    <source>
        <dbReference type="EMBL" id="SNT47709.1"/>
    </source>
</evidence>
<dbReference type="EMBL" id="FZOW01000025">
    <property type="protein sequence ID" value="SNT47709.1"/>
    <property type="molecule type" value="Genomic_DNA"/>
</dbReference>
<keyword evidence="2" id="KW-1185">Reference proteome</keyword>
<protein>
    <submittedName>
        <fullName evidence="1">Uncharacterized protein</fullName>
    </submittedName>
</protein>